<dbReference type="Pfam" id="PF07907">
    <property type="entry name" value="YibE_F"/>
    <property type="match status" value="1"/>
</dbReference>
<accession>A0A3T1DBU0</accession>
<dbReference type="RefSeq" id="WP_130614408.1">
    <property type="nucleotide sequence ID" value="NZ_AP019400.1"/>
</dbReference>
<feature type="transmembrane region" description="Helical" evidence="1">
    <location>
        <begin position="316"/>
        <end position="334"/>
    </location>
</feature>
<reference evidence="2 3" key="1">
    <citation type="submission" date="2019-01" db="EMBL/GenBank/DDBJ databases">
        <title>Complete genome sequence of Cohnella hallensis HS21 isolated from Korean fir (Abies koreana) rhizospheric soil.</title>
        <authorList>
            <person name="Jiang L."/>
            <person name="Kang S.W."/>
            <person name="Kim S."/>
            <person name="Jung J."/>
            <person name="Kim C.Y."/>
            <person name="Kim D.H."/>
            <person name="Kim S.W."/>
            <person name="Lee J."/>
        </authorList>
    </citation>
    <scope>NUCLEOTIDE SEQUENCE [LARGE SCALE GENOMIC DNA]</scope>
    <source>
        <strain evidence="2 3">HS21</strain>
    </source>
</reference>
<dbReference type="OrthoDB" id="5753718at2"/>
<proteinExistence type="predicted"/>
<dbReference type="Proteomes" id="UP000289856">
    <property type="component" value="Chromosome"/>
</dbReference>
<feature type="transmembrane region" description="Helical" evidence="1">
    <location>
        <begin position="155"/>
        <end position="175"/>
    </location>
</feature>
<sequence length="399" mass="43647">MFASKKVRVALFLALLAIISLSIYLFNQSPETKFNEQGGTAYKKYEKAKILKVVDEDLEQNETEKDLYTGTQELEVKILSGEHKGEIHTINNQVNLYVNVVGKVGQKIMVTIDTGSSGDYTIYMFGAYRTPYLILIVLLFFGLLWWVGGKKGLTSIFGIIFTLACIIYLFIPMLYRGYSPIFASVLVVILITIVTLLLINGWTPKSLAAILGTAIGVAIAGVIAYGFGNLAHISGYNIEQGESLRTISLTTGMQLKGLLFAGILLSTLGAIMDIAISIAASVHEVYLANPKLSKKELFLSGLHVGRDTMGTMANTLILAFTGTSLTSLIILYALETPFYQLTNLNQITIEVVQGMSGCIGIVLTVPIVAYISSRIIPMTERNTIVQETTPKKPINIKHK</sequence>
<protein>
    <recommendedName>
        <fullName evidence="4">YibE/F family protein</fullName>
    </recommendedName>
</protein>
<dbReference type="PANTHER" id="PTHR41771">
    <property type="entry name" value="MEMBRANE PROTEIN-RELATED"/>
    <property type="match status" value="1"/>
</dbReference>
<feature type="transmembrane region" description="Helical" evidence="1">
    <location>
        <begin position="181"/>
        <end position="199"/>
    </location>
</feature>
<dbReference type="KEGG" id="cohn:KCTCHS21_49950"/>
<dbReference type="AlphaFoldDB" id="A0A3T1DBU0"/>
<dbReference type="PANTHER" id="PTHR41771:SF1">
    <property type="entry name" value="MEMBRANE PROTEIN"/>
    <property type="match status" value="1"/>
</dbReference>
<evidence type="ECO:0008006" key="4">
    <source>
        <dbReference type="Google" id="ProtNLM"/>
    </source>
</evidence>
<evidence type="ECO:0000313" key="2">
    <source>
        <dbReference type="EMBL" id="BBI35596.1"/>
    </source>
</evidence>
<feature type="transmembrane region" description="Helical" evidence="1">
    <location>
        <begin position="206"/>
        <end position="227"/>
    </location>
</feature>
<evidence type="ECO:0000256" key="1">
    <source>
        <dbReference type="SAM" id="Phobius"/>
    </source>
</evidence>
<dbReference type="InterPro" id="IPR012507">
    <property type="entry name" value="YibE_F"/>
</dbReference>
<feature type="transmembrane region" description="Helical" evidence="1">
    <location>
        <begin position="258"/>
        <end position="282"/>
    </location>
</feature>
<dbReference type="EMBL" id="AP019400">
    <property type="protein sequence ID" value="BBI35596.1"/>
    <property type="molecule type" value="Genomic_DNA"/>
</dbReference>
<feature type="transmembrane region" description="Helical" evidence="1">
    <location>
        <begin position="130"/>
        <end position="148"/>
    </location>
</feature>
<keyword evidence="1" id="KW-1133">Transmembrane helix</keyword>
<evidence type="ECO:0000313" key="3">
    <source>
        <dbReference type="Proteomes" id="UP000289856"/>
    </source>
</evidence>
<name>A0A3T1DBU0_9BACL</name>
<keyword evidence="1" id="KW-0812">Transmembrane</keyword>
<keyword evidence="3" id="KW-1185">Reference proteome</keyword>
<feature type="transmembrane region" description="Helical" evidence="1">
    <location>
        <begin position="354"/>
        <end position="372"/>
    </location>
</feature>
<gene>
    <name evidence="2" type="ORF">KCTCHS21_49950</name>
</gene>
<feature type="transmembrane region" description="Helical" evidence="1">
    <location>
        <begin position="7"/>
        <end position="26"/>
    </location>
</feature>
<organism evidence="2 3">
    <name type="scientific">Cohnella abietis</name>
    <dbReference type="NCBI Taxonomy" id="2507935"/>
    <lineage>
        <taxon>Bacteria</taxon>
        <taxon>Bacillati</taxon>
        <taxon>Bacillota</taxon>
        <taxon>Bacilli</taxon>
        <taxon>Bacillales</taxon>
        <taxon>Paenibacillaceae</taxon>
        <taxon>Cohnella</taxon>
    </lineage>
</organism>
<keyword evidence="1" id="KW-0472">Membrane</keyword>